<feature type="coiled-coil region" evidence="11">
    <location>
        <begin position="298"/>
        <end position="325"/>
    </location>
</feature>
<dbReference type="InterPro" id="IPR001638">
    <property type="entry name" value="Solute-binding_3/MltF_N"/>
</dbReference>
<dbReference type="RefSeq" id="WP_126864981.1">
    <property type="nucleotide sequence ID" value="NZ_JAUSTX010000007.1"/>
</dbReference>
<dbReference type="InterPro" id="IPR035965">
    <property type="entry name" value="PAS-like_dom_sf"/>
</dbReference>
<dbReference type="CDD" id="cd13704">
    <property type="entry name" value="PBP2_HisK"/>
    <property type="match status" value="1"/>
</dbReference>
<keyword evidence="5" id="KW-0547">Nucleotide-binding</keyword>
<dbReference type="GO" id="GO:0016020">
    <property type="term" value="C:membrane"/>
    <property type="evidence" value="ECO:0007669"/>
    <property type="project" value="InterPro"/>
</dbReference>
<keyword evidence="15" id="KW-1185">Reference proteome</keyword>
<evidence type="ECO:0000256" key="6">
    <source>
        <dbReference type="ARBA" id="ARBA00022777"/>
    </source>
</evidence>
<dbReference type="Gene3D" id="3.30.450.20">
    <property type="entry name" value="PAS domain"/>
    <property type="match status" value="1"/>
</dbReference>
<evidence type="ECO:0000256" key="7">
    <source>
        <dbReference type="ARBA" id="ARBA00022840"/>
    </source>
</evidence>
<keyword evidence="10" id="KW-0449">Lipoprotein</keyword>
<dbReference type="InterPro" id="IPR003661">
    <property type="entry name" value="HisK_dim/P_dom"/>
</dbReference>
<dbReference type="CDD" id="cd00082">
    <property type="entry name" value="HisKA"/>
    <property type="match status" value="1"/>
</dbReference>
<dbReference type="GO" id="GO:0000155">
    <property type="term" value="F:phosphorelay sensor kinase activity"/>
    <property type="evidence" value="ECO:0007669"/>
    <property type="project" value="InterPro"/>
</dbReference>
<dbReference type="GO" id="GO:0015276">
    <property type="term" value="F:ligand-gated monoatomic ion channel activity"/>
    <property type="evidence" value="ECO:0007669"/>
    <property type="project" value="InterPro"/>
</dbReference>
<sequence>MISRKGVVMIVKKFTGAFWLLPFIIFTLGISMFGVSPAFAEKKTYRVAGEWALPPFSYTKEDGTLTGISIDLMEKVAIENGLRFEYVPMRIGEAETALQNGTVDAIAGITYSTEKERRFDFSDPYFTMSDSLIIPKEKKDSIHGMTDVRDLQVVLENRTPALATLLNMRNTNLTLATNQYTGLLTLIQGRADVLIGNKWTSTVYLKHLKQKGNFIILDEVIEPADYAIAVKEGNEDLLRMIDGTLTNMKAKGEVNTLIDKWVKLQPEAEIARLKQFIFLLTIVLMGAALVLFFIYVWNQRLKKAVSLQTRKLQVLNKDLQDQQQRIADSSILKDQILNHIDTGIVTFDLNYTMTSCNAKAYAMLGLSADMSLKYQHSSLLERLFRHYTVEHELQEESAVPLIFEINDNGQKKVIYYHMLLMYDSQVKQTGYLLSMNDETEKKKLEQKLITQEKLHALGQLVAGVAHEIRNPLTSIKTFIDLLPSKYDRPGFRDMIIEHVPAEVNRLNTIVTDLIDYARPRPPNKQSCSADELTSLLSFLQVTIEKKHIIVEQTFDKNLFFYIDPQQIRQVLLNLILNAIDAVEETVEKKITISIEKENEDTGRIIIADTGKGIRKEELNRIFEPFYTGKEQGVGLGLTLSFKLIKENNGDIHVNSRTGQGTTFIVLLPMYKEAIGNEATHSSH</sequence>
<dbReference type="Pfam" id="PF02518">
    <property type="entry name" value="HATPase_c"/>
    <property type="match status" value="1"/>
</dbReference>
<dbReference type="InterPro" id="IPR036890">
    <property type="entry name" value="HATPase_C_sf"/>
</dbReference>
<dbReference type="Pfam" id="PF00497">
    <property type="entry name" value="SBP_bac_3"/>
    <property type="match status" value="1"/>
</dbReference>
<dbReference type="SMART" id="SM00388">
    <property type="entry name" value="HisKA"/>
    <property type="match status" value="1"/>
</dbReference>
<feature type="domain" description="Histidine kinase" evidence="13">
    <location>
        <begin position="463"/>
        <end position="671"/>
    </location>
</feature>
<organism evidence="14 15">
    <name type="scientific">Peribacillus cavernae</name>
    <dbReference type="NCBI Taxonomy" id="1674310"/>
    <lineage>
        <taxon>Bacteria</taxon>
        <taxon>Bacillati</taxon>
        <taxon>Bacillota</taxon>
        <taxon>Bacilli</taxon>
        <taxon>Bacillales</taxon>
        <taxon>Bacillaceae</taxon>
        <taxon>Peribacillus</taxon>
    </lineage>
</organism>
<keyword evidence="9" id="KW-0564">Palmitate</keyword>
<dbReference type="AlphaFoldDB" id="A0A3S0VB70"/>
<dbReference type="InterPro" id="IPR005467">
    <property type="entry name" value="His_kinase_dom"/>
</dbReference>
<evidence type="ECO:0000256" key="4">
    <source>
        <dbReference type="ARBA" id="ARBA00022679"/>
    </source>
</evidence>
<evidence type="ECO:0000256" key="3">
    <source>
        <dbReference type="ARBA" id="ARBA00022553"/>
    </source>
</evidence>
<evidence type="ECO:0000256" key="5">
    <source>
        <dbReference type="ARBA" id="ARBA00022741"/>
    </source>
</evidence>
<evidence type="ECO:0000259" key="13">
    <source>
        <dbReference type="PROSITE" id="PS50109"/>
    </source>
</evidence>
<dbReference type="PANTHER" id="PTHR43065:SF10">
    <property type="entry name" value="PEROXIDE STRESS-ACTIVATED HISTIDINE KINASE MAK3"/>
    <property type="match status" value="1"/>
</dbReference>
<dbReference type="InterPro" id="IPR000014">
    <property type="entry name" value="PAS"/>
</dbReference>
<evidence type="ECO:0000256" key="12">
    <source>
        <dbReference type="SAM" id="Phobius"/>
    </source>
</evidence>
<dbReference type="OrthoDB" id="9784397at2"/>
<dbReference type="Proteomes" id="UP000267430">
    <property type="component" value="Unassembled WGS sequence"/>
</dbReference>
<dbReference type="Gene3D" id="3.40.190.10">
    <property type="entry name" value="Periplasmic binding protein-like II"/>
    <property type="match status" value="2"/>
</dbReference>
<dbReference type="NCBIfam" id="TIGR00229">
    <property type="entry name" value="sensory_box"/>
    <property type="match status" value="1"/>
</dbReference>
<comment type="catalytic activity">
    <reaction evidence="1">
        <text>ATP + protein L-histidine = ADP + protein N-phospho-L-histidine.</text>
        <dbReference type="EC" id="2.7.13.3"/>
    </reaction>
</comment>
<evidence type="ECO:0000256" key="10">
    <source>
        <dbReference type="ARBA" id="ARBA00023288"/>
    </source>
</evidence>
<dbReference type="PROSITE" id="PS50109">
    <property type="entry name" value="HIS_KIN"/>
    <property type="match status" value="1"/>
</dbReference>
<keyword evidence="8" id="KW-0902">Two-component regulatory system</keyword>
<keyword evidence="12" id="KW-0812">Transmembrane</keyword>
<dbReference type="SUPFAM" id="SSF55874">
    <property type="entry name" value="ATPase domain of HSP90 chaperone/DNA topoisomerase II/histidine kinase"/>
    <property type="match status" value="1"/>
</dbReference>
<comment type="caution">
    <text evidence="14">The sequence shown here is derived from an EMBL/GenBank/DDBJ whole genome shotgun (WGS) entry which is preliminary data.</text>
</comment>
<evidence type="ECO:0000256" key="9">
    <source>
        <dbReference type="ARBA" id="ARBA00023139"/>
    </source>
</evidence>
<dbReference type="Gene3D" id="3.30.565.10">
    <property type="entry name" value="Histidine kinase-like ATPase, C-terminal domain"/>
    <property type="match status" value="1"/>
</dbReference>
<dbReference type="SMART" id="SM00062">
    <property type="entry name" value="PBPb"/>
    <property type="match status" value="1"/>
</dbReference>
<protein>
    <recommendedName>
        <fullName evidence="2">histidine kinase</fullName>
        <ecNumber evidence="2">2.7.13.3</ecNumber>
    </recommendedName>
</protein>
<dbReference type="PRINTS" id="PR00344">
    <property type="entry name" value="BCTRLSENSOR"/>
</dbReference>
<dbReference type="GO" id="GO:0005524">
    <property type="term" value="F:ATP binding"/>
    <property type="evidence" value="ECO:0007669"/>
    <property type="project" value="UniProtKB-KW"/>
</dbReference>
<dbReference type="PANTHER" id="PTHR43065">
    <property type="entry name" value="SENSOR HISTIDINE KINASE"/>
    <property type="match status" value="1"/>
</dbReference>
<evidence type="ECO:0000256" key="8">
    <source>
        <dbReference type="ARBA" id="ARBA00023012"/>
    </source>
</evidence>
<accession>A0A3S0VB70</accession>
<dbReference type="SMART" id="SM00079">
    <property type="entry name" value="PBPe"/>
    <property type="match status" value="1"/>
</dbReference>
<evidence type="ECO:0000256" key="11">
    <source>
        <dbReference type="SAM" id="Coils"/>
    </source>
</evidence>
<dbReference type="EC" id="2.7.13.3" evidence="2"/>
<dbReference type="SUPFAM" id="SSF53850">
    <property type="entry name" value="Periplasmic binding protein-like II"/>
    <property type="match status" value="1"/>
</dbReference>
<keyword evidence="3" id="KW-0597">Phosphoprotein</keyword>
<dbReference type="InterPro" id="IPR036097">
    <property type="entry name" value="HisK_dim/P_sf"/>
</dbReference>
<dbReference type="Gene3D" id="1.10.287.130">
    <property type="match status" value="1"/>
</dbReference>
<dbReference type="InterPro" id="IPR001320">
    <property type="entry name" value="Iontro_rcpt_C"/>
</dbReference>
<keyword evidence="7" id="KW-0067">ATP-binding</keyword>
<dbReference type="SMART" id="SM00387">
    <property type="entry name" value="HATPase_c"/>
    <property type="match status" value="1"/>
</dbReference>
<feature type="transmembrane region" description="Helical" evidence="12">
    <location>
        <begin position="276"/>
        <end position="297"/>
    </location>
</feature>
<keyword evidence="12" id="KW-0472">Membrane</keyword>
<dbReference type="Pfam" id="PF00512">
    <property type="entry name" value="HisKA"/>
    <property type="match status" value="1"/>
</dbReference>
<evidence type="ECO:0000313" key="14">
    <source>
        <dbReference type="EMBL" id="RUQ28557.1"/>
    </source>
</evidence>
<proteinExistence type="predicted"/>
<dbReference type="SUPFAM" id="SSF55785">
    <property type="entry name" value="PYP-like sensor domain (PAS domain)"/>
    <property type="match status" value="1"/>
</dbReference>
<evidence type="ECO:0000313" key="15">
    <source>
        <dbReference type="Proteomes" id="UP000267430"/>
    </source>
</evidence>
<keyword evidence="11" id="KW-0175">Coiled coil</keyword>
<dbReference type="EMBL" id="RYZZ01000015">
    <property type="protein sequence ID" value="RUQ28557.1"/>
    <property type="molecule type" value="Genomic_DNA"/>
</dbReference>
<dbReference type="InterPro" id="IPR003594">
    <property type="entry name" value="HATPase_dom"/>
</dbReference>
<keyword evidence="4" id="KW-0808">Transferase</keyword>
<gene>
    <name evidence="14" type="ORF">ELQ35_11560</name>
</gene>
<evidence type="ECO:0000256" key="2">
    <source>
        <dbReference type="ARBA" id="ARBA00012438"/>
    </source>
</evidence>
<reference evidence="14 15" key="1">
    <citation type="submission" date="2018-12" db="EMBL/GenBank/DDBJ databases">
        <title>Bacillus chawlae sp. nov., Bacillus glennii sp. nov., and Bacillus saganii sp. nov. Isolated from the Vehicle Assembly Building at Kennedy Space Center where the Viking Spacecraft were Assembled.</title>
        <authorList>
            <person name="Seuylemezian A."/>
            <person name="Vaishampayan P."/>
        </authorList>
    </citation>
    <scope>NUCLEOTIDE SEQUENCE [LARGE SCALE GENOMIC DNA]</scope>
    <source>
        <strain evidence="14 15">L5</strain>
    </source>
</reference>
<keyword evidence="12" id="KW-1133">Transmembrane helix</keyword>
<evidence type="ECO:0000256" key="1">
    <source>
        <dbReference type="ARBA" id="ARBA00000085"/>
    </source>
</evidence>
<name>A0A3S0VB70_9BACI</name>
<dbReference type="SUPFAM" id="SSF47384">
    <property type="entry name" value="Homodimeric domain of signal transducing histidine kinase"/>
    <property type="match status" value="1"/>
</dbReference>
<dbReference type="InterPro" id="IPR004358">
    <property type="entry name" value="Sig_transdc_His_kin-like_C"/>
</dbReference>
<keyword evidence="6" id="KW-0418">Kinase</keyword>